<dbReference type="OrthoDB" id="3796910at2759"/>
<evidence type="ECO:0000256" key="2">
    <source>
        <dbReference type="SAM" id="SignalP"/>
    </source>
</evidence>
<evidence type="ECO:0000313" key="3">
    <source>
        <dbReference type="EMBL" id="KAF2704454.1"/>
    </source>
</evidence>
<keyword evidence="1" id="KW-1133">Transmembrane helix</keyword>
<dbReference type="Proteomes" id="UP000799428">
    <property type="component" value="Unassembled WGS sequence"/>
</dbReference>
<accession>A0A6G1JV22</accession>
<evidence type="ECO:0000313" key="4">
    <source>
        <dbReference type="Proteomes" id="UP000799428"/>
    </source>
</evidence>
<dbReference type="EMBL" id="MU005782">
    <property type="protein sequence ID" value="KAF2704454.1"/>
    <property type="molecule type" value="Genomic_DNA"/>
</dbReference>
<dbReference type="AlphaFoldDB" id="A0A6G1JV22"/>
<proteinExistence type="predicted"/>
<name>A0A6G1JV22_9PLEO</name>
<feature type="transmembrane region" description="Helical" evidence="1">
    <location>
        <begin position="122"/>
        <end position="151"/>
    </location>
</feature>
<sequence length="194" mass="19997">MRFSYVSVIALVTSAIASPVLERRADAVSILTDLYATIQTYTGAINATLATLSTSPSVPNNTAAIAEVGAQLTSITDAIKSSTSSVKTITPCSSAKRSPLERSISVQVTHPKEKRQIAEVGVLLSLIITEIFATVTGAVAILGLAGLLVFLNPLTSSLSLLILAVEVLVDVLLIAVIVLLDSVLTALALGVAGL</sequence>
<keyword evidence="2" id="KW-0732">Signal</keyword>
<keyword evidence="1" id="KW-0812">Transmembrane</keyword>
<organism evidence="3 4">
    <name type="scientific">Pleomassaria siparia CBS 279.74</name>
    <dbReference type="NCBI Taxonomy" id="1314801"/>
    <lineage>
        <taxon>Eukaryota</taxon>
        <taxon>Fungi</taxon>
        <taxon>Dikarya</taxon>
        <taxon>Ascomycota</taxon>
        <taxon>Pezizomycotina</taxon>
        <taxon>Dothideomycetes</taxon>
        <taxon>Pleosporomycetidae</taxon>
        <taxon>Pleosporales</taxon>
        <taxon>Pleomassariaceae</taxon>
        <taxon>Pleomassaria</taxon>
    </lineage>
</organism>
<feature type="chain" id="PRO_5026077392" evidence="2">
    <location>
        <begin position="18"/>
        <end position="194"/>
    </location>
</feature>
<feature type="signal peptide" evidence="2">
    <location>
        <begin position="1"/>
        <end position="17"/>
    </location>
</feature>
<keyword evidence="4" id="KW-1185">Reference proteome</keyword>
<evidence type="ECO:0000256" key="1">
    <source>
        <dbReference type="SAM" id="Phobius"/>
    </source>
</evidence>
<keyword evidence="1" id="KW-0472">Membrane</keyword>
<gene>
    <name evidence="3" type="ORF">K504DRAFT_485059</name>
</gene>
<reference evidence="3" key="1">
    <citation type="journal article" date="2020" name="Stud. Mycol.">
        <title>101 Dothideomycetes genomes: a test case for predicting lifestyles and emergence of pathogens.</title>
        <authorList>
            <person name="Haridas S."/>
            <person name="Albert R."/>
            <person name="Binder M."/>
            <person name="Bloem J."/>
            <person name="Labutti K."/>
            <person name="Salamov A."/>
            <person name="Andreopoulos B."/>
            <person name="Baker S."/>
            <person name="Barry K."/>
            <person name="Bills G."/>
            <person name="Bluhm B."/>
            <person name="Cannon C."/>
            <person name="Castanera R."/>
            <person name="Culley D."/>
            <person name="Daum C."/>
            <person name="Ezra D."/>
            <person name="Gonzalez J."/>
            <person name="Henrissat B."/>
            <person name="Kuo A."/>
            <person name="Liang C."/>
            <person name="Lipzen A."/>
            <person name="Lutzoni F."/>
            <person name="Magnuson J."/>
            <person name="Mondo S."/>
            <person name="Nolan M."/>
            <person name="Ohm R."/>
            <person name="Pangilinan J."/>
            <person name="Park H.-J."/>
            <person name="Ramirez L."/>
            <person name="Alfaro M."/>
            <person name="Sun H."/>
            <person name="Tritt A."/>
            <person name="Yoshinaga Y."/>
            <person name="Zwiers L.-H."/>
            <person name="Turgeon B."/>
            <person name="Goodwin S."/>
            <person name="Spatafora J."/>
            <person name="Crous P."/>
            <person name="Grigoriev I."/>
        </authorList>
    </citation>
    <scope>NUCLEOTIDE SEQUENCE</scope>
    <source>
        <strain evidence="3">CBS 279.74</strain>
    </source>
</reference>
<protein>
    <submittedName>
        <fullName evidence="3">Uncharacterized protein</fullName>
    </submittedName>
</protein>